<name>A0ABV7IXF6_9RHOB</name>
<evidence type="ECO:0000313" key="1">
    <source>
        <dbReference type="EMBL" id="MFC3180453.1"/>
    </source>
</evidence>
<dbReference type="EMBL" id="JBHRTO010000001">
    <property type="protein sequence ID" value="MFC3180453.1"/>
    <property type="molecule type" value="Genomic_DNA"/>
</dbReference>
<organism evidence="1 2">
    <name type="scientific">Cypionkella sinensis</name>
    <dbReference type="NCBI Taxonomy" id="1756043"/>
    <lineage>
        <taxon>Bacteria</taxon>
        <taxon>Pseudomonadati</taxon>
        <taxon>Pseudomonadota</taxon>
        <taxon>Alphaproteobacteria</taxon>
        <taxon>Rhodobacterales</taxon>
        <taxon>Paracoccaceae</taxon>
        <taxon>Cypionkella</taxon>
    </lineage>
</organism>
<sequence>MAAAISYIGAVIAVSVATPATIDASGFNALTYTTVGKIASFGSVGDSSADIAIELLEGRTEHVNGVKDGGAIPFSVRFDTDAGQTLLVNNSNNNVDLSFKITDPDGKIAYFYGKIANVKDNERAPGSYKGLSGEVRVNSATVRV</sequence>
<dbReference type="Proteomes" id="UP001595547">
    <property type="component" value="Unassembled WGS sequence"/>
</dbReference>
<dbReference type="RefSeq" id="WP_380072077.1">
    <property type="nucleotide sequence ID" value="NZ_JBHRTO010000001.1"/>
</dbReference>
<protein>
    <submittedName>
        <fullName evidence="1">Uncharacterized protein</fullName>
    </submittedName>
</protein>
<gene>
    <name evidence="1" type="ORF">ACFOGH_05595</name>
</gene>
<dbReference type="Gene3D" id="4.10.410.40">
    <property type="match status" value="1"/>
</dbReference>
<comment type="caution">
    <text evidence="1">The sequence shown here is derived from an EMBL/GenBank/DDBJ whole genome shotgun (WGS) entry which is preliminary data.</text>
</comment>
<reference evidence="2" key="1">
    <citation type="journal article" date="2019" name="Int. J. Syst. Evol. Microbiol.">
        <title>The Global Catalogue of Microorganisms (GCM) 10K type strain sequencing project: providing services to taxonomists for standard genome sequencing and annotation.</title>
        <authorList>
            <consortium name="The Broad Institute Genomics Platform"/>
            <consortium name="The Broad Institute Genome Sequencing Center for Infectious Disease"/>
            <person name="Wu L."/>
            <person name="Ma J."/>
        </authorList>
    </citation>
    <scope>NUCLEOTIDE SEQUENCE [LARGE SCALE GENOMIC DNA]</scope>
    <source>
        <strain evidence="2">KCTC 52039</strain>
    </source>
</reference>
<keyword evidence="2" id="KW-1185">Reference proteome</keyword>
<evidence type="ECO:0000313" key="2">
    <source>
        <dbReference type="Proteomes" id="UP001595547"/>
    </source>
</evidence>
<accession>A0ABV7IXF6</accession>
<proteinExistence type="predicted"/>